<keyword evidence="3" id="KW-0862">Zinc</keyword>
<feature type="compositionally biased region" description="Acidic residues" evidence="5">
    <location>
        <begin position="405"/>
        <end position="421"/>
    </location>
</feature>
<feature type="region of interest" description="Disordered" evidence="5">
    <location>
        <begin position="215"/>
        <end position="253"/>
    </location>
</feature>
<dbReference type="VEuPathDB" id="FungiDB:ASPZODRAFT_135188"/>
<dbReference type="OrthoDB" id="10262564at2759"/>
<feature type="zinc finger region" description="UBR-type" evidence="4">
    <location>
        <begin position="60"/>
        <end position="138"/>
    </location>
</feature>
<dbReference type="PANTHER" id="PTHR13513">
    <property type="entry name" value="E3 UBIQUITIN-PROTEIN LIGASE UBR7"/>
    <property type="match status" value="1"/>
</dbReference>
<keyword evidence="8" id="KW-1185">Reference proteome</keyword>
<dbReference type="STRING" id="1073090.A0A1L9SB58"/>
<dbReference type="Pfam" id="PF02207">
    <property type="entry name" value="zf-UBR"/>
    <property type="match status" value="1"/>
</dbReference>
<dbReference type="CDD" id="cd19677">
    <property type="entry name" value="UBR-box_UBR7"/>
    <property type="match status" value="1"/>
</dbReference>
<feature type="region of interest" description="Disordered" evidence="5">
    <location>
        <begin position="403"/>
        <end position="436"/>
    </location>
</feature>
<accession>A0A1L9SB58</accession>
<feature type="domain" description="UBR-type" evidence="6">
    <location>
        <begin position="60"/>
        <end position="138"/>
    </location>
</feature>
<dbReference type="InterPro" id="IPR003126">
    <property type="entry name" value="Znf_UBR"/>
</dbReference>
<evidence type="ECO:0000256" key="2">
    <source>
        <dbReference type="ARBA" id="ARBA00022771"/>
    </source>
</evidence>
<gene>
    <name evidence="7" type="ORF">ASPZODRAFT_135188</name>
</gene>
<feature type="region of interest" description="Disordered" evidence="5">
    <location>
        <begin position="492"/>
        <end position="526"/>
    </location>
</feature>
<feature type="region of interest" description="Disordered" evidence="5">
    <location>
        <begin position="300"/>
        <end position="369"/>
    </location>
</feature>
<dbReference type="PANTHER" id="PTHR13513:SF9">
    <property type="entry name" value="E3 UBIQUITIN-PROTEIN LIGASE UBR7-RELATED"/>
    <property type="match status" value="1"/>
</dbReference>
<dbReference type="PROSITE" id="PS51157">
    <property type="entry name" value="ZF_UBR"/>
    <property type="match status" value="1"/>
</dbReference>
<feature type="compositionally biased region" description="Basic and acidic residues" evidence="5">
    <location>
        <begin position="137"/>
        <end position="150"/>
    </location>
</feature>
<dbReference type="GO" id="GO:0008270">
    <property type="term" value="F:zinc ion binding"/>
    <property type="evidence" value="ECO:0007669"/>
    <property type="project" value="UniProtKB-KW"/>
</dbReference>
<dbReference type="Proteomes" id="UP000184188">
    <property type="component" value="Unassembled WGS sequence"/>
</dbReference>
<dbReference type="GO" id="GO:0005737">
    <property type="term" value="C:cytoplasm"/>
    <property type="evidence" value="ECO:0007669"/>
    <property type="project" value="TreeGrafter"/>
</dbReference>
<dbReference type="InterPro" id="IPR047506">
    <property type="entry name" value="UBR7-like_UBR-box"/>
</dbReference>
<keyword evidence="2" id="KW-0863">Zinc-finger</keyword>
<evidence type="ECO:0000256" key="1">
    <source>
        <dbReference type="ARBA" id="ARBA00022723"/>
    </source>
</evidence>
<evidence type="ECO:0000313" key="7">
    <source>
        <dbReference type="EMBL" id="OJJ44376.1"/>
    </source>
</evidence>
<feature type="region of interest" description="Disordered" evidence="5">
    <location>
        <begin position="1"/>
        <end position="35"/>
    </location>
</feature>
<dbReference type="GO" id="GO:0061630">
    <property type="term" value="F:ubiquitin protein ligase activity"/>
    <property type="evidence" value="ECO:0007669"/>
    <property type="project" value="InterPro"/>
</dbReference>
<dbReference type="SMART" id="SM00396">
    <property type="entry name" value="ZnF_UBR1"/>
    <property type="match status" value="1"/>
</dbReference>
<feature type="compositionally biased region" description="Basic and acidic residues" evidence="5">
    <location>
        <begin position="509"/>
        <end position="526"/>
    </location>
</feature>
<feature type="region of interest" description="Disordered" evidence="5">
    <location>
        <begin position="133"/>
        <end position="156"/>
    </location>
</feature>
<feature type="compositionally biased region" description="Basic and acidic residues" evidence="5">
    <location>
        <begin position="326"/>
        <end position="335"/>
    </location>
</feature>
<dbReference type="RefSeq" id="XP_022578886.1">
    <property type="nucleotide sequence ID" value="XM_022723724.1"/>
</dbReference>
<name>A0A1L9SB58_9EURO</name>
<proteinExistence type="predicted"/>
<dbReference type="GeneID" id="34610189"/>
<evidence type="ECO:0000256" key="5">
    <source>
        <dbReference type="SAM" id="MobiDB-lite"/>
    </source>
</evidence>
<evidence type="ECO:0000256" key="4">
    <source>
        <dbReference type="PROSITE-ProRule" id="PRU00508"/>
    </source>
</evidence>
<evidence type="ECO:0000256" key="3">
    <source>
        <dbReference type="ARBA" id="ARBA00022833"/>
    </source>
</evidence>
<organism evidence="7 8">
    <name type="scientific">Penicilliopsis zonata CBS 506.65</name>
    <dbReference type="NCBI Taxonomy" id="1073090"/>
    <lineage>
        <taxon>Eukaryota</taxon>
        <taxon>Fungi</taxon>
        <taxon>Dikarya</taxon>
        <taxon>Ascomycota</taxon>
        <taxon>Pezizomycotina</taxon>
        <taxon>Eurotiomycetes</taxon>
        <taxon>Eurotiomycetidae</taxon>
        <taxon>Eurotiales</taxon>
        <taxon>Aspergillaceae</taxon>
        <taxon>Penicilliopsis</taxon>
    </lineage>
</organism>
<evidence type="ECO:0000313" key="8">
    <source>
        <dbReference type="Proteomes" id="UP000184188"/>
    </source>
</evidence>
<reference evidence="8" key="1">
    <citation type="journal article" date="2017" name="Genome Biol.">
        <title>Comparative genomics reveals high biological diversity and specific adaptations in the industrially and medically important fungal genus Aspergillus.</title>
        <authorList>
            <person name="de Vries R.P."/>
            <person name="Riley R."/>
            <person name="Wiebenga A."/>
            <person name="Aguilar-Osorio G."/>
            <person name="Amillis S."/>
            <person name="Uchima C.A."/>
            <person name="Anderluh G."/>
            <person name="Asadollahi M."/>
            <person name="Askin M."/>
            <person name="Barry K."/>
            <person name="Battaglia E."/>
            <person name="Bayram O."/>
            <person name="Benocci T."/>
            <person name="Braus-Stromeyer S.A."/>
            <person name="Caldana C."/>
            <person name="Canovas D."/>
            <person name="Cerqueira G.C."/>
            <person name="Chen F."/>
            <person name="Chen W."/>
            <person name="Choi C."/>
            <person name="Clum A."/>
            <person name="Dos Santos R.A."/>
            <person name="Damasio A.R."/>
            <person name="Diallinas G."/>
            <person name="Emri T."/>
            <person name="Fekete E."/>
            <person name="Flipphi M."/>
            <person name="Freyberg S."/>
            <person name="Gallo A."/>
            <person name="Gournas C."/>
            <person name="Habgood R."/>
            <person name="Hainaut M."/>
            <person name="Harispe M.L."/>
            <person name="Henrissat B."/>
            <person name="Hilden K.S."/>
            <person name="Hope R."/>
            <person name="Hossain A."/>
            <person name="Karabika E."/>
            <person name="Karaffa L."/>
            <person name="Karanyi Z."/>
            <person name="Krasevec N."/>
            <person name="Kuo A."/>
            <person name="Kusch H."/>
            <person name="LaButti K."/>
            <person name="Lagendijk E.L."/>
            <person name="Lapidus A."/>
            <person name="Levasseur A."/>
            <person name="Lindquist E."/>
            <person name="Lipzen A."/>
            <person name="Logrieco A.F."/>
            <person name="MacCabe A."/>
            <person name="Maekelae M.R."/>
            <person name="Malavazi I."/>
            <person name="Melin P."/>
            <person name="Meyer V."/>
            <person name="Mielnichuk N."/>
            <person name="Miskei M."/>
            <person name="Molnar A.P."/>
            <person name="Mule G."/>
            <person name="Ngan C.Y."/>
            <person name="Orejas M."/>
            <person name="Orosz E."/>
            <person name="Ouedraogo J.P."/>
            <person name="Overkamp K.M."/>
            <person name="Park H.-S."/>
            <person name="Perrone G."/>
            <person name="Piumi F."/>
            <person name="Punt P.J."/>
            <person name="Ram A.F."/>
            <person name="Ramon A."/>
            <person name="Rauscher S."/>
            <person name="Record E."/>
            <person name="Riano-Pachon D.M."/>
            <person name="Robert V."/>
            <person name="Roehrig J."/>
            <person name="Ruller R."/>
            <person name="Salamov A."/>
            <person name="Salih N.S."/>
            <person name="Samson R.A."/>
            <person name="Sandor E."/>
            <person name="Sanguinetti M."/>
            <person name="Schuetze T."/>
            <person name="Sepcic K."/>
            <person name="Shelest E."/>
            <person name="Sherlock G."/>
            <person name="Sophianopoulou V."/>
            <person name="Squina F.M."/>
            <person name="Sun H."/>
            <person name="Susca A."/>
            <person name="Todd R.B."/>
            <person name="Tsang A."/>
            <person name="Unkles S.E."/>
            <person name="van de Wiele N."/>
            <person name="van Rossen-Uffink D."/>
            <person name="Oliveira J.V."/>
            <person name="Vesth T.C."/>
            <person name="Visser J."/>
            <person name="Yu J.-H."/>
            <person name="Zhou M."/>
            <person name="Andersen M.R."/>
            <person name="Archer D.B."/>
            <person name="Baker S.E."/>
            <person name="Benoit I."/>
            <person name="Brakhage A.A."/>
            <person name="Braus G.H."/>
            <person name="Fischer R."/>
            <person name="Frisvad J.C."/>
            <person name="Goldman G.H."/>
            <person name="Houbraken J."/>
            <person name="Oakley B."/>
            <person name="Pocsi I."/>
            <person name="Scazzocchio C."/>
            <person name="Seiboth B."/>
            <person name="vanKuyk P.A."/>
            <person name="Wortman J."/>
            <person name="Dyer P.S."/>
            <person name="Grigoriev I.V."/>
        </authorList>
    </citation>
    <scope>NUCLEOTIDE SEQUENCE [LARGE SCALE GENOMIC DNA]</scope>
    <source>
        <strain evidence="8">CBS 506.65</strain>
    </source>
</reference>
<dbReference type="AlphaFoldDB" id="A0A1L9SB58"/>
<dbReference type="EMBL" id="KV878348">
    <property type="protein sequence ID" value="OJJ44376.1"/>
    <property type="molecule type" value="Genomic_DNA"/>
</dbReference>
<sequence length="526" mass="58002">MASMKPTESVEAAEHQNDAQTSGRRRESFTSQNSHTAREFIDSQLQLEADAREVLPYSFDSCTQPLGPLRQSLFACITCNPPPSSPDLPYTSAAVCYSCSISCHGEHTLVELFSKRDFVCDCGTTRMPPSAPCNLRNDPKTGARGVHSEEPAPGNKYNHNFQNRFCGCGEEYDAQNEKGTMFQCLGLGTAGAGGCGEDWWHPECLIGLRRDWNKETEDKKSSEQNEADQTPEKKEENVEEDEETPLPPGFPGEDDFDTFICYKCMDSNPWLKRYAGTPGFLPPVYKDGGLVTESKVADAVPAAASQEPLSNSKKRRNDEDGEDEQPAAKRNKEEPAESPVQIKEEQKETTKATTNPTEPQKKHDSLPATAPMGSFSLFLKEDFRDHLCRCAQCFPHLANHRQLREEEETYEPPLSDDEEEANGGGSTGTGSLLDRGEAALSNVDRVRAIEGAMVYNHLRDKVKEFLKPFAESGQAVSAEDIKSYFEKLRGDEQGIKDAGDASALANRNGGDDSHGGSDDRKEQSGY</sequence>
<dbReference type="InterPro" id="IPR040204">
    <property type="entry name" value="UBR7"/>
</dbReference>
<keyword evidence="1" id="KW-0479">Metal-binding</keyword>
<protein>
    <recommendedName>
        <fullName evidence="6">UBR-type domain-containing protein</fullName>
    </recommendedName>
</protein>
<evidence type="ECO:0000259" key="6">
    <source>
        <dbReference type="PROSITE" id="PS51157"/>
    </source>
</evidence>